<protein>
    <recommendedName>
        <fullName evidence="3">PasA protein</fullName>
    </recommendedName>
</protein>
<evidence type="ECO:0008006" key="3">
    <source>
        <dbReference type="Google" id="ProtNLM"/>
    </source>
</evidence>
<dbReference type="InterPro" id="IPR046493">
    <property type="entry name" value="DUF6586"/>
</dbReference>
<dbReference type="RefSeq" id="WP_183459839.1">
    <property type="nucleotide sequence ID" value="NZ_JACHWZ010000009.1"/>
</dbReference>
<organism evidence="1 2">
    <name type="scientific">Microbulbifer rhizosphaerae</name>
    <dbReference type="NCBI Taxonomy" id="1562603"/>
    <lineage>
        <taxon>Bacteria</taxon>
        <taxon>Pseudomonadati</taxon>
        <taxon>Pseudomonadota</taxon>
        <taxon>Gammaproteobacteria</taxon>
        <taxon>Cellvibrionales</taxon>
        <taxon>Microbulbiferaceae</taxon>
        <taxon>Microbulbifer</taxon>
    </lineage>
</organism>
<evidence type="ECO:0000313" key="1">
    <source>
        <dbReference type="EMBL" id="MBB3061459.1"/>
    </source>
</evidence>
<gene>
    <name evidence="1" type="ORF">FHS09_002292</name>
</gene>
<dbReference type="AlphaFoldDB" id="A0A7W4WBY5"/>
<dbReference type="EMBL" id="JACHWZ010000009">
    <property type="protein sequence ID" value="MBB3061459.1"/>
    <property type="molecule type" value="Genomic_DNA"/>
</dbReference>
<dbReference type="Pfam" id="PF20227">
    <property type="entry name" value="DUF6586"/>
    <property type="match status" value="1"/>
</dbReference>
<reference evidence="1 2" key="1">
    <citation type="submission" date="2020-08" db="EMBL/GenBank/DDBJ databases">
        <title>Genomic Encyclopedia of Type Strains, Phase III (KMG-III): the genomes of soil and plant-associated and newly described type strains.</title>
        <authorList>
            <person name="Whitman W."/>
        </authorList>
    </citation>
    <scope>NUCLEOTIDE SEQUENCE [LARGE SCALE GENOMIC DNA]</scope>
    <source>
        <strain evidence="1 2">CECT 8799</strain>
    </source>
</reference>
<name>A0A7W4WBY5_9GAMM</name>
<dbReference type="Proteomes" id="UP000535937">
    <property type="component" value="Unassembled WGS sequence"/>
</dbReference>
<sequence length="163" mass="18006">MSNPYTGAVASALRKSQLLLEGEGGPALRQAAVQEGAMVQLWRAYRAFLCELAFQLQLGCEPESASELKERAVARGMACAEAVELLELLGDPGSWLSQLQAAWLQLWKFSGGRSEGNRGGDNLIPLQNLSTAEIPVLNEELLQTWRGALEELVRRQRAHMEEW</sequence>
<comment type="caution">
    <text evidence="1">The sequence shown here is derived from an EMBL/GenBank/DDBJ whole genome shotgun (WGS) entry which is preliminary data.</text>
</comment>
<keyword evidence="2" id="KW-1185">Reference proteome</keyword>
<accession>A0A7W4WBY5</accession>
<evidence type="ECO:0000313" key="2">
    <source>
        <dbReference type="Proteomes" id="UP000535937"/>
    </source>
</evidence>
<proteinExistence type="predicted"/>